<dbReference type="Gene3D" id="3.30.379.10">
    <property type="entry name" value="Chitobiase/beta-hexosaminidase domain 2-like"/>
    <property type="match status" value="1"/>
</dbReference>
<accession>A0AAD9CXC9</accession>
<evidence type="ECO:0000256" key="7">
    <source>
        <dbReference type="PIRNR" id="PIRNR001093"/>
    </source>
</evidence>
<reference evidence="11" key="1">
    <citation type="submission" date="2023-02" db="EMBL/GenBank/DDBJ databases">
        <title>Identification and recombinant expression of a fungal hydrolase from Papiliotrema laurentii that hydrolyzes apple cutin and clears colloidal polyester polyurethane.</title>
        <authorList>
            <consortium name="DOE Joint Genome Institute"/>
            <person name="Roman V.A."/>
            <person name="Bojanowski C."/>
            <person name="Crable B.R."/>
            <person name="Wagner D.N."/>
            <person name="Hung C.S."/>
            <person name="Nadeau L.J."/>
            <person name="Schratz L."/>
            <person name="Haridas S."/>
            <person name="Pangilinan J."/>
            <person name="Lipzen A."/>
            <person name="Na H."/>
            <person name="Yan M."/>
            <person name="Ng V."/>
            <person name="Grigoriev I.V."/>
            <person name="Spatafora J.W."/>
            <person name="Barlow D."/>
            <person name="Biffinger J."/>
            <person name="Kelley-Loughnane N."/>
            <person name="Varaljay V.A."/>
            <person name="Crookes-Goodson W.J."/>
        </authorList>
    </citation>
    <scope>NUCLEOTIDE SEQUENCE</scope>
    <source>
        <strain evidence="11">5307AH</strain>
    </source>
</reference>
<dbReference type="Gene3D" id="3.20.20.80">
    <property type="entry name" value="Glycosidases"/>
    <property type="match status" value="1"/>
</dbReference>
<dbReference type="PANTHER" id="PTHR22600">
    <property type="entry name" value="BETA-HEXOSAMINIDASE"/>
    <property type="match status" value="1"/>
</dbReference>
<feature type="domain" description="Beta-hexosaminidase eukaryotic type N-terminal" evidence="10">
    <location>
        <begin position="48"/>
        <end position="183"/>
    </location>
</feature>
<dbReference type="Pfam" id="PF14845">
    <property type="entry name" value="Glycohydro_20b2"/>
    <property type="match status" value="1"/>
</dbReference>
<keyword evidence="12" id="KW-1185">Reference proteome</keyword>
<feature type="domain" description="Glycoside hydrolase family 20 catalytic" evidence="9">
    <location>
        <begin position="206"/>
        <end position="526"/>
    </location>
</feature>
<evidence type="ECO:0000256" key="4">
    <source>
        <dbReference type="ARBA" id="ARBA00022801"/>
    </source>
</evidence>
<gene>
    <name evidence="11" type="ORF">DB88DRAFT_495242</name>
</gene>
<name>A0AAD9CXC9_PAPLA</name>
<evidence type="ECO:0000256" key="1">
    <source>
        <dbReference type="ARBA" id="ARBA00001231"/>
    </source>
</evidence>
<dbReference type="EC" id="3.2.1.52" evidence="7"/>
<dbReference type="FunFam" id="3.20.20.80:FF:000063">
    <property type="entry name" value="Beta-hexosaminidase"/>
    <property type="match status" value="1"/>
</dbReference>
<evidence type="ECO:0000256" key="8">
    <source>
        <dbReference type="PIRSR" id="PIRSR001093-1"/>
    </source>
</evidence>
<evidence type="ECO:0000256" key="2">
    <source>
        <dbReference type="ARBA" id="ARBA00006285"/>
    </source>
</evidence>
<evidence type="ECO:0000313" key="12">
    <source>
        <dbReference type="Proteomes" id="UP001182556"/>
    </source>
</evidence>
<dbReference type="PIRSF" id="PIRSF001093">
    <property type="entry name" value="B-hxosamndse_ab_euk"/>
    <property type="match status" value="1"/>
</dbReference>
<keyword evidence="4 7" id="KW-0378">Hydrolase</keyword>
<keyword evidence="5" id="KW-0325">Glycoprotein</keyword>
<sequence>MPGTLDALYPSNLVSVFDGVYQTSKKMLGFLPLLPLVPCASSGQIGVVPLPSLYTTGNSTICLSNGFSIAFDGKGIPSDLKAAARRTEKQVKQSKHAYLSPLRGAEFLLDGRGCEQYVDTLVLSFTTGTGHPAHESIFREAIKPVEVRAELETYKLNVGRGRATMTASSSLGLFRGLATFEQLFYRFDQEIYAPFGPYTIEDRPTFGWRSVMLDTARHFLPKEVLLRQLDTMALVKLNVFHWHITDATSWPLHLEAFADLSREAFSYNERYTERDIKEIVQYAGERGIDVVLEIDTPGHTASIYAARPDYVACFDAKYTTHANEPPAGQLRFANDSVVDFATDLYANVAGLMSSQYVSTGGDEVNVNCMMEDEPTTGILKANNWTLDQALDRFADRTHAALRAARKTPTVWQEMVLHHNLTSVQNDTIVHTWLAPSDARKVLDKGYRVVHASAEYFYLDCGLGGWIGEEGGGNSWCDPYKSWTRIHSFDPFVNVTDSQRERVLGGQTSLWAEQVDFTNLETMLWPQGLPLPRYSGPPPPRRDTP</sequence>
<dbReference type="GO" id="GO:0016020">
    <property type="term" value="C:membrane"/>
    <property type="evidence" value="ECO:0007669"/>
    <property type="project" value="TreeGrafter"/>
</dbReference>
<dbReference type="SUPFAM" id="SSF51445">
    <property type="entry name" value="(Trans)glycosidases"/>
    <property type="match status" value="1"/>
</dbReference>
<keyword evidence="3" id="KW-0732">Signal</keyword>
<dbReference type="SUPFAM" id="SSF55545">
    <property type="entry name" value="beta-N-acetylhexosaminidase-like domain"/>
    <property type="match status" value="1"/>
</dbReference>
<comment type="caution">
    <text evidence="11">The sequence shown here is derived from an EMBL/GenBank/DDBJ whole genome shotgun (WGS) entry which is preliminary data.</text>
</comment>
<dbReference type="InterPro" id="IPR025705">
    <property type="entry name" value="Beta_hexosaminidase_sua/sub"/>
</dbReference>
<dbReference type="Proteomes" id="UP001182556">
    <property type="component" value="Unassembled WGS sequence"/>
</dbReference>
<dbReference type="Pfam" id="PF00728">
    <property type="entry name" value="Glyco_hydro_20"/>
    <property type="match status" value="1"/>
</dbReference>
<evidence type="ECO:0000313" key="11">
    <source>
        <dbReference type="EMBL" id="KAK1922479.1"/>
    </source>
</evidence>
<dbReference type="EMBL" id="JAODAN010000008">
    <property type="protein sequence ID" value="KAK1922479.1"/>
    <property type="molecule type" value="Genomic_DNA"/>
</dbReference>
<dbReference type="PRINTS" id="PR00738">
    <property type="entry name" value="GLHYDRLASE20"/>
</dbReference>
<dbReference type="PANTHER" id="PTHR22600:SF26">
    <property type="entry name" value="BETA-N-ACETYLHEXOSAMINIDASE"/>
    <property type="match status" value="1"/>
</dbReference>
<comment type="similarity">
    <text evidence="2 7">Belongs to the glycosyl hydrolase 20 family.</text>
</comment>
<dbReference type="AlphaFoldDB" id="A0AAD9CXC9"/>
<dbReference type="InterPro" id="IPR029019">
    <property type="entry name" value="HEX_eukaryotic_N"/>
</dbReference>
<evidence type="ECO:0000256" key="3">
    <source>
        <dbReference type="ARBA" id="ARBA00022729"/>
    </source>
</evidence>
<evidence type="ECO:0000256" key="5">
    <source>
        <dbReference type="ARBA" id="ARBA00023180"/>
    </source>
</evidence>
<comment type="catalytic activity">
    <reaction evidence="1 7">
        <text>Hydrolysis of terminal non-reducing N-acetyl-D-hexosamine residues in N-acetyl-beta-D-hexosaminides.</text>
        <dbReference type="EC" id="3.2.1.52"/>
    </reaction>
</comment>
<keyword evidence="6 7" id="KW-0326">Glycosidase</keyword>
<evidence type="ECO:0000256" key="6">
    <source>
        <dbReference type="ARBA" id="ARBA00023295"/>
    </source>
</evidence>
<organism evidence="11 12">
    <name type="scientific">Papiliotrema laurentii</name>
    <name type="common">Cryptococcus laurentii</name>
    <dbReference type="NCBI Taxonomy" id="5418"/>
    <lineage>
        <taxon>Eukaryota</taxon>
        <taxon>Fungi</taxon>
        <taxon>Dikarya</taxon>
        <taxon>Basidiomycota</taxon>
        <taxon>Agaricomycotina</taxon>
        <taxon>Tremellomycetes</taxon>
        <taxon>Tremellales</taxon>
        <taxon>Rhynchogastremaceae</taxon>
        <taxon>Papiliotrema</taxon>
    </lineage>
</organism>
<evidence type="ECO:0000259" key="10">
    <source>
        <dbReference type="Pfam" id="PF14845"/>
    </source>
</evidence>
<dbReference type="InterPro" id="IPR015883">
    <property type="entry name" value="Glyco_hydro_20_cat"/>
</dbReference>
<dbReference type="GO" id="GO:0030203">
    <property type="term" value="P:glycosaminoglycan metabolic process"/>
    <property type="evidence" value="ECO:0007669"/>
    <property type="project" value="TreeGrafter"/>
</dbReference>
<dbReference type="GO" id="GO:0005975">
    <property type="term" value="P:carbohydrate metabolic process"/>
    <property type="evidence" value="ECO:0007669"/>
    <property type="project" value="InterPro"/>
</dbReference>
<dbReference type="InterPro" id="IPR017853">
    <property type="entry name" value="GH"/>
</dbReference>
<proteinExistence type="inferred from homology"/>
<protein>
    <recommendedName>
        <fullName evidence="7">Beta-hexosaminidase</fullName>
        <ecNumber evidence="7">3.2.1.52</ecNumber>
    </recommendedName>
</protein>
<evidence type="ECO:0000259" key="9">
    <source>
        <dbReference type="Pfam" id="PF00728"/>
    </source>
</evidence>
<feature type="active site" description="Proton donor" evidence="8">
    <location>
        <position position="363"/>
    </location>
</feature>
<dbReference type="GO" id="GO:0004563">
    <property type="term" value="F:beta-N-acetylhexosaminidase activity"/>
    <property type="evidence" value="ECO:0007669"/>
    <property type="project" value="UniProtKB-EC"/>
</dbReference>
<dbReference type="InterPro" id="IPR029018">
    <property type="entry name" value="Hex-like_dom2"/>
</dbReference>